<dbReference type="AlphaFoldDB" id="A0A9P4IBW3"/>
<dbReference type="InterPro" id="IPR036291">
    <property type="entry name" value="NAD(P)-bd_dom_sf"/>
</dbReference>
<proteinExistence type="inferred from homology"/>
<dbReference type="CDD" id="cd05233">
    <property type="entry name" value="SDR_c"/>
    <property type="match status" value="1"/>
</dbReference>
<gene>
    <name evidence="4" type="ORF">NA57DRAFT_44087</name>
</gene>
<dbReference type="PANTHER" id="PTHR43639">
    <property type="entry name" value="OXIDOREDUCTASE, SHORT-CHAIN DEHYDROGENASE/REDUCTASE FAMILY (AFU_ORTHOLOGUE AFUA_5G02870)"/>
    <property type="match status" value="1"/>
</dbReference>
<dbReference type="PRINTS" id="PR00080">
    <property type="entry name" value="SDRFAMILY"/>
</dbReference>
<keyword evidence="2" id="KW-0521">NADP</keyword>
<dbReference type="InterPro" id="IPR020904">
    <property type="entry name" value="Sc_DH/Rdtase_CS"/>
</dbReference>
<reference evidence="4" key="1">
    <citation type="journal article" date="2020" name="Stud. Mycol.">
        <title>101 Dothideomycetes genomes: a test case for predicting lifestyles and emergence of pathogens.</title>
        <authorList>
            <person name="Haridas S."/>
            <person name="Albert R."/>
            <person name="Binder M."/>
            <person name="Bloem J."/>
            <person name="Labutti K."/>
            <person name="Salamov A."/>
            <person name="Andreopoulos B."/>
            <person name="Baker S."/>
            <person name="Barry K."/>
            <person name="Bills G."/>
            <person name="Bluhm B."/>
            <person name="Cannon C."/>
            <person name="Castanera R."/>
            <person name="Culley D."/>
            <person name="Daum C."/>
            <person name="Ezra D."/>
            <person name="Gonzalez J."/>
            <person name="Henrissat B."/>
            <person name="Kuo A."/>
            <person name="Liang C."/>
            <person name="Lipzen A."/>
            <person name="Lutzoni F."/>
            <person name="Magnuson J."/>
            <person name="Mondo S."/>
            <person name="Nolan M."/>
            <person name="Ohm R."/>
            <person name="Pangilinan J."/>
            <person name="Park H.-J."/>
            <person name="Ramirez L."/>
            <person name="Alfaro M."/>
            <person name="Sun H."/>
            <person name="Tritt A."/>
            <person name="Yoshinaga Y."/>
            <person name="Zwiers L.-H."/>
            <person name="Turgeon B."/>
            <person name="Goodwin S."/>
            <person name="Spatafora J."/>
            <person name="Crous P."/>
            <person name="Grigoriev I."/>
        </authorList>
    </citation>
    <scope>NUCLEOTIDE SEQUENCE</scope>
    <source>
        <strain evidence="4">CBS 133067</strain>
    </source>
</reference>
<dbReference type="Pfam" id="PF13561">
    <property type="entry name" value="adh_short_C2"/>
    <property type="match status" value="1"/>
</dbReference>
<dbReference type="OrthoDB" id="1669814at2759"/>
<keyword evidence="3" id="KW-0560">Oxidoreductase</keyword>
<dbReference type="SUPFAM" id="SSF51735">
    <property type="entry name" value="NAD(P)-binding Rossmann-fold domains"/>
    <property type="match status" value="1"/>
</dbReference>
<accession>A0A9P4IBW3</accession>
<dbReference type="PROSITE" id="PS00061">
    <property type="entry name" value="ADH_SHORT"/>
    <property type="match status" value="1"/>
</dbReference>
<dbReference type="InterPro" id="IPR002347">
    <property type="entry name" value="SDR_fam"/>
</dbReference>
<dbReference type="EMBL" id="ML978131">
    <property type="protein sequence ID" value="KAF2095717.1"/>
    <property type="molecule type" value="Genomic_DNA"/>
</dbReference>
<keyword evidence="5" id="KW-1185">Reference proteome</keyword>
<dbReference type="Proteomes" id="UP000799772">
    <property type="component" value="Unassembled WGS sequence"/>
</dbReference>
<evidence type="ECO:0000256" key="2">
    <source>
        <dbReference type="ARBA" id="ARBA00022857"/>
    </source>
</evidence>
<sequence length="260" mass="27853">MPAQGQYATYPSLFGRIVVISGGATGIGASMVEAFATQGAKVVILDILSEAASELIQKLRDRNVVHPPVYHQCDVTKIDDELKPVAAKILESSPSIDVLVNNAANDVRQPTLEVTQEQWDQGIAVNLRHVFFLTQALMPGLLTGGSASVINMGSISWEVAVPSLITYVSSKSGIVGLTKALAEEFGPKGIRVNSIMPGAIATEKQKREIYTPEIEADILKGQAVKRMLQPDDVARMALWLAADDSSAVTSQSIRVDAGWI</sequence>
<organism evidence="4 5">
    <name type="scientific">Rhizodiscina lignyota</name>
    <dbReference type="NCBI Taxonomy" id="1504668"/>
    <lineage>
        <taxon>Eukaryota</taxon>
        <taxon>Fungi</taxon>
        <taxon>Dikarya</taxon>
        <taxon>Ascomycota</taxon>
        <taxon>Pezizomycotina</taxon>
        <taxon>Dothideomycetes</taxon>
        <taxon>Pleosporomycetidae</taxon>
        <taxon>Aulographales</taxon>
        <taxon>Rhizodiscinaceae</taxon>
        <taxon>Rhizodiscina</taxon>
    </lineage>
</organism>
<comment type="similarity">
    <text evidence="1">Belongs to the short-chain dehydrogenases/reductases (SDR) family.</text>
</comment>
<evidence type="ECO:0000256" key="1">
    <source>
        <dbReference type="ARBA" id="ARBA00006484"/>
    </source>
</evidence>
<dbReference type="Gene3D" id="3.40.50.720">
    <property type="entry name" value="NAD(P)-binding Rossmann-like Domain"/>
    <property type="match status" value="1"/>
</dbReference>
<evidence type="ECO:0000313" key="4">
    <source>
        <dbReference type="EMBL" id="KAF2095717.1"/>
    </source>
</evidence>
<protein>
    <submittedName>
        <fullName evidence="4">NAD(P)-binding protein</fullName>
    </submittedName>
</protein>
<dbReference type="PANTHER" id="PTHR43639:SF1">
    <property type="entry name" value="SHORT-CHAIN DEHYDROGENASE_REDUCTASE FAMILY PROTEIN"/>
    <property type="match status" value="1"/>
</dbReference>
<dbReference type="FunFam" id="3.40.50.720:FF:000084">
    <property type="entry name" value="Short-chain dehydrogenase reductase"/>
    <property type="match status" value="1"/>
</dbReference>
<dbReference type="GO" id="GO:0016491">
    <property type="term" value="F:oxidoreductase activity"/>
    <property type="evidence" value="ECO:0007669"/>
    <property type="project" value="UniProtKB-KW"/>
</dbReference>
<name>A0A9P4IBW3_9PEZI</name>
<evidence type="ECO:0000256" key="3">
    <source>
        <dbReference type="ARBA" id="ARBA00023002"/>
    </source>
</evidence>
<dbReference type="PRINTS" id="PR00081">
    <property type="entry name" value="GDHRDH"/>
</dbReference>
<evidence type="ECO:0000313" key="5">
    <source>
        <dbReference type="Proteomes" id="UP000799772"/>
    </source>
</evidence>
<comment type="caution">
    <text evidence="4">The sequence shown here is derived from an EMBL/GenBank/DDBJ whole genome shotgun (WGS) entry which is preliminary data.</text>
</comment>